<organism evidence="1 2">
    <name type="scientific">Flavivirga algicola</name>
    <dbReference type="NCBI Taxonomy" id="2729136"/>
    <lineage>
        <taxon>Bacteria</taxon>
        <taxon>Pseudomonadati</taxon>
        <taxon>Bacteroidota</taxon>
        <taxon>Flavobacteriia</taxon>
        <taxon>Flavobacteriales</taxon>
        <taxon>Flavobacteriaceae</taxon>
        <taxon>Flavivirga</taxon>
    </lineage>
</organism>
<sequence>MEYLEEKSHTKNLGLVASALADLDYKSGLKTLQKYLLEIKNDVTYEVFKEAITRLQNQIGRPLNENRMVWLFGFLPRVEIALGDESDNEFLHRAKLRSEEVMDYYEVFEVDDSAPEDL</sequence>
<evidence type="ECO:0000313" key="2">
    <source>
        <dbReference type="Proteomes" id="UP000746690"/>
    </source>
</evidence>
<comment type="caution">
    <text evidence="1">The sequence shown here is derived from an EMBL/GenBank/DDBJ whole genome shotgun (WGS) entry which is preliminary data.</text>
</comment>
<accession>A0ABX1RU80</accession>
<reference evidence="1 2" key="1">
    <citation type="submission" date="2020-04" db="EMBL/GenBank/DDBJ databases">
        <title>A Flavivirga sp. nov.</title>
        <authorList>
            <person name="Sun X."/>
        </authorList>
    </citation>
    <scope>NUCLEOTIDE SEQUENCE [LARGE SCALE GENOMIC DNA]</scope>
    <source>
        <strain evidence="1 2">Y03</strain>
    </source>
</reference>
<dbReference type="EMBL" id="JABBHF010000001">
    <property type="protein sequence ID" value="NMH85900.1"/>
    <property type="molecule type" value="Genomic_DNA"/>
</dbReference>
<name>A0ABX1RU80_9FLAO</name>
<protein>
    <submittedName>
        <fullName evidence="1">Uncharacterized protein</fullName>
    </submittedName>
</protein>
<keyword evidence="2" id="KW-1185">Reference proteome</keyword>
<evidence type="ECO:0000313" key="1">
    <source>
        <dbReference type="EMBL" id="NMH85900.1"/>
    </source>
</evidence>
<proteinExistence type="predicted"/>
<gene>
    <name evidence="1" type="ORF">HHX25_00130</name>
</gene>
<dbReference type="Proteomes" id="UP000746690">
    <property type="component" value="Unassembled WGS sequence"/>
</dbReference>